<reference evidence="2 3" key="1">
    <citation type="submission" date="2015-04" db="EMBL/GenBank/DDBJ databases">
        <authorList>
            <consortium name="Pathogen Informatics"/>
        </authorList>
    </citation>
    <scope>NUCLEOTIDE SEQUENCE [LARGE SCALE GENOMIC DNA]</scope>
    <source>
        <strain evidence="2 3">SGS1</strain>
    </source>
</reference>
<protein>
    <submittedName>
        <fullName evidence="2">SNARE protein, putative</fullName>
    </submittedName>
</protein>
<organism evidence="2 3">
    <name type="scientific">Plasmodium relictum</name>
    <dbReference type="NCBI Taxonomy" id="85471"/>
    <lineage>
        <taxon>Eukaryota</taxon>
        <taxon>Sar</taxon>
        <taxon>Alveolata</taxon>
        <taxon>Apicomplexa</taxon>
        <taxon>Aconoidasida</taxon>
        <taxon>Haemosporida</taxon>
        <taxon>Plasmodiidae</taxon>
        <taxon>Plasmodium</taxon>
        <taxon>Plasmodium (Haemamoeba)</taxon>
    </lineage>
</organism>
<sequence length="282" mass="33323">MNYKYEVLDNEFINSTNKNENNNIENGNYSSTSLNNIYTKIVKIRKELEKSYNLFYSYNLVISNQKEENDSNLHNNSNLYKRSDVMNQNKNTKNNLTLNKINALTNSFFMNVETLKNTYSFINANNMNNKIMNNENVIWEKRIETLSKESNSYIKTLDNIYKNNLKQSEMNNKPNTYKSTKKKNLNDTISYLHNEKEILKQVENNLNIFHAQGMNTLNMIRKQNKFLKNVRKKVIDIYNYVGLSSSLIDTIKKVHKQNLIIVIVGIILSLIFFYVLYSYFKK</sequence>
<keyword evidence="1" id="KW-1133">Transmembrane helix</keyword>
<name>A0A1J1H4Z3_PLARL</name>
<dbReference type="RefSeq" id="XP_028532988.1">
    <property type="nucleotide sequence ID" value="XM_028676506.1"/>
</dbReference>
<dbReference type="KEGG" id="prel:PRELSG_0908300"/>
<dbReference type="VEuPathDB" id="PlasmoDB:PRELSG_0908300"/>
<dbReference type="GeneID" id="39736095"/>
<evidence type="ECO:0000313" key="3">
    <source>
        <dbReference type="Proteomes" id="UP000220158"/>
    </source>
</evidence>
<gene>
    <name evidence="2" type="ORF">PRELSG_0908300</name>
</gene>
<dbReference type="OrthoDB" id="158360at2759"/>
<evidence type="ECO:0000256" key="1">
    <source>
        <dbReference type="SAM" id="Phobius"/>
    </source>
</evidence>
<keyword evidence="1" id="KW-0472">Membrane</keyword>
<dbReference type="AlphaFoldDB" id="A0A1J1H4Z3"/>
<feature type="transmembrane region" description="Helical" evidence="1">
    <location>
        <begin position="259"/>
        <end position="280"/>
    </location>
</feature>
<keyword evidence="1" id="KW-0812">Transmembrane</keyword>
<dbReference type="EMBL" id="LN835304">
    <property type="protein sequence ID" value="CRG99983.1"/>
    <property type="molecule type" value="Genomic_DNA"/>
</dbReference>
<accession>A0A1J1H4Z3</accession>
<dbReference type="Proteomes" id="UP000220158">
    <property type="component" value="Chromosome 9"/>
</dbReference>
<proteinExistence type="predicted"/>
<dbReference type="Pfam" id="PF12352">
    <property type="entry name" value="V-SNARE_C"/>
    <property type="match status" value="1"/>
</dbReference>
<evidence type="ECO:0000313" key="2">
    <source>
        <dbReference type="EMBL" id="CRG99983.1"/>
    </source>
</evidence>
<keyword evidence="3" id="KW-1185">Reference proteome</keyword>